<evidence type="ECO:0000256" key="6">
    <source>
        <dbReference type="ARBA" id="ARBA00022840"/>
    </source>
</evidence>
<dbReference type="SMART" id="SM00220">
    <property type="entry name" value="S_TKc"/>
    <property type="match status" value="1"/>
</dbReference>
<dbReference type="Gene3D" id="1.10.510.10">
    <property type="entry name" value="Transferase(Phosphotransferase) domain 1"/>
    <property type="match status" value="1"/>
</dbReference>
<dbReference type="EMBL" id="HE681725">
    <property type="protein sequence ID" value="CCG25055.1"/>
    <property type="molecule type" value="Genomic_DNA"/>
</dbReference>
<evidence type="ECO:0000313" key="11">
    <source>
        <dbReference type="Proteomes" id="UP000005018"/>
    </source>
</evidence>
<keyword evidence="4" id="KW-0547">Nucleotide-binding</keyword>
<evidence type="ECO:0000256" key="8">
    <source>
        <dbReference type="ARBA" id="ARBA00048679"/>
    </source>
</evidence>
<feature type="domain" description="Protein kinase" evidence="9">
    <location>
        <begin position="16"/>
        <end position="269"/>
    </location>
</feature>
<dbReference type="SUPFAM" id="SSF56112">
    <property type="entry name" value="Protein kinase-like (PK-like)"/>
    <property type="match status" value="1"/>
</dbReference>
<dbReference type="GeneID" id="14542240"/>
<evidence type="ECO:0000256" key="7">
    <source>
        <dbReference type="ARBA" id="ARBA00047899"/>
    </source>
</evidence>
<proteinExistence type="predicted"/>
<comment type="catalytic activity">
    <reaction evidence="7">
        <text>L-threonyl-[protein] + ATP = O-phospho-L-threonyl-[protein] + ADP + H(+)</text>
        <dbReference type="Rhea" id="RHEA:46608"/>
        <dbReference type="Rhea" id="RHEA-COMP:11060"/>
        <dbReference type="Rhea" id="RHEA-COMP:11605"/>
        <dbReference type="ChEBI" id="CHEBI:15378"/>
        <dbReference type="ChEBI" id="CHEBI:30013"/>
        <dbReference type="ChEBI" id="CHEBI:30616"/>
        <dbReference type="ChEBI" id="CHEBI:61977"/>
        <dbReference type="ChEBI" id="CHEBI:456216"/>
        <dbReference type="EC" id="2.7.11.1"/>
    </reaction>
</comment>
<evidence type="ECO:0000313" key="10">
    <source>
        <dbReference type="EMBL" id="CCG25055.1"/>
    </source>
</evidence>
<dbReference type="GO" id="GO:0005737">
    <property type="term" value="C:cytoplasm"/>
    <property type="evidence" value="ECO:0007669"/>
    <property type="project" value="TreeGrafter"/>
</dbReference>
<evidence type="ECO:0000256" key="3">
    <source>
        <dbReference type="ARBA" id="ARBA00022679"/>
    </source>
</evidence>
<evidence type="ECO:0000259" key="9">
    <source>
        <dbReference type="PROSITE" id="PS50011"/>
    </source>
</evidence>
<organism evidence="10 11">
    <name type="scientific">Candida orthopsilosis (strain 90-125)</name>
    <name type="common">Yeast</name>
    <dbReference type="NCBI Taxonomy" id="1136231"/>
    <lineage>
        <taxon>Eukaryota</taxon>
        <taxon>Fungi</taxon>
        <taxon>Dikarya</taxon>
        <taxon>Ascomycota</taxon>
        <taxon>Saccharomycotina</taxon>
        <taxon>Pichiomycetes</taxon>
        <taxon>Debaryomycetaceae</taxon>
        <taxon>Candida/Lodderomyces clade</taxon>
        <taxon>Candida</taxon>
    </lineage>
</organism>
<sequence>MTAPNAASVPKISKFDKRVGVMGKGISGRVELYSAKGGIKYAVKVYHIREKYETKKEYRYRVLHEYRILLNLRHCNIIPVYKYDVSLLDSTVKLYMMAGTPHLLKVLESVKLVDLEIICYWKQLCSGVLYLHSQGISHRDLKLENIVFDEEYKLLKIIDFATADKTPGLSVGLVGSEKYAAPETYSHIKYDGKVSDIWSMGIILYYMLHSKFPWKQANRNDLDYTGYTNTTTSHNLLHFNEGSEITSQILEPNVEKRVTIFQLWEDAWFQTLQFCSESDNCGITHTTRPQNDSVEC</sequence>
<dbReference type="PANTHER" id="PTHR24343:SF541">
    <property type="entry name" value="SERINE_THREONINE-PROTEIN KINASE SKS1-RELATED"/>
    <property type="match status" value="1"/>
</dbReference>
<dbReference type="InterPro" id="IPR008271">
    <property type="entry name" value="Ser/Thr_kinase_AS"/>
</dbReference>
<dbReference type="GO" id="GO:0005634">
    <property type="term" value="C:nucleus"/>
    <property type="evidence" value="ECO:0007669"/>
    <property type="project" value="TreeGrafter"/>
</dbReference>
<dbReference type="Proteomes" id="UP000005018">
    <property type="component" value="Chromosome 7"/>
</dbReference>
<evidence type="ECO:0000256" key="5">
    <source>
        <dbReference type="ARBA" id="ARBA00022777"/>
    </source>
</evidence>
<evidence type="ECO:0000256" key="2">
    <source>
        <dbReference type="ARBA" id="ARBA00022527"/>
    </source>
</evidence>
<dbReference type="OrthoDB" id="4062651at2759"/>
<protein>
    <recommendedName>
        <fullName evidence="1">non-specific serine/threonine protein kinase</fullName>
        <ecNumber evidence="1">2.7.11.1</ecNumber>
    </recommendedName>
</protein>
<evidence type="ECO:0000256" key="4">
    <source>
        <dbReference type="ARBA" id="ARBA00022741"/>
    </source>
</evidence>
<dbReference type="InterPro" id="IPR011009">
    <property type="entry name" value="Kinase-like_dom_sf"/>
</dbReference>
<dbReference type="GO" id="GO:0004674">
    <property type="term" value="F:protein serine/threonine kinase activity"/>
    <property type="evidence" value="ECO:0007669"/>
    <property type="project" value="UniProtKB-KW"/>
</dbReference>
<gene>
    <name evidence="10" type="ORF">CORT_0G03780</name>
</gene>
<dbReference type="KEGG" id="cot:CORT_0G03780"/>
<dbReference type="GO" id="GO:0005524">
    <property type="term" value="F:ATP binding"/>
    <property type="evidence" value="ECO:0007669"/>
    <property type="project" value="UniProtKB-KW"/>
</dbReference>
<keyword evidence="5 10" id="KW-0418">Kinase</keyword>
<keyword evidence="3" id="KW-0808">Transferase</keyword>
<reference evidence="10 11" key="1">
    <citation type="journal article" date="2012" name="PLoS ONE">
        <title>Sequence and analysis of the genome of the pathogenic yeast Candida orthopsilosis.</title>
        <authorList>
            <person name="Riccombeni A."/>
            <person name="Vidanes G."/>
            <person name="Proux-Wera E."/>
            <person name="Wolfe K.H."/>
            <person name="Butler G."/>
        </authorList>
    </citation>
    <scope>NUCLEOTIDE SEQUENCE [LARGE SCALE GENOMIC DNA]</scope>
    <source>
        <strain evidence="10 11">Co 90-125</strain>
    </source>
</reference>
<dbReference type="eggNOG" id="KOG0590">
    <property type="taxonomic scope" value="Eukaryota"/>
</dbReference>
<accession>H8XA78</accession>
<dbReference type="HOGENOM" id="CLU_000288_63_0_1"/>
<keyword evidence="6" id="KW-0067">ATP-binding</keyword>
<dbReference type="EC" id="2.7.11.1" evidence="1"/>
<dbReference type="Pfam" id="PF00069">
    <property type="entry name" value="Pkinase"/>
    <property type="match status" value="1"/>
</dbReference>
<evidence type="ECO:0000256" key="1">
    <source>
        <dbReference type="ARBA" id="ARBA00012513"/>
    </source>
</evidence>
<comment type="catalytic activity">
    <reaction evidence="8">
        <text>L-seryl-[protein] + ATP = O-phospho-L-seryl-[protein] + ADP + H(+)</text>
        <dbReference type="Rhea" id="RHEA:17989"/>
        <dbReference type="Rhea" id="RHEA-COMP:9863"/>
        <dbReference type="Rhea" id="RHEA-COMP:11604"/>
        <dbReference type="ChEBI" id="CHEBI:15378"/>
        <dbReference type="ChEBI" id="CHEBI:29999"/>
        <dbReference type="ChEBI" id="CHEBI:30616"/>
        <dbReference type="ChEBI" id="CHEBI:83421"/>
        <dbReference type="ChEBI" id="CHEBI:456216"/>
        <dbReference type="EC" id="2.7.11.1"/>
    </reaction>
</comment>
<dbReference type="AlphaFoldDB" id="H8XA78"/>
<keyword evidence="2 10" id="KW-0723">Serine/threonine-protein kinase</keyword>
<name>H8XA78_CANO9</name>
<dbReference type="RefSeq" id="XP_003871180.1">
    <property type="nucleotide sequence ID" value="XM_003871131.1"/>
</dbReference>
<dbReference type="PROSITE" id="PS00108">
    <property type="entry name" value="PROTEIN_KINASE_ST"/>
    <property type="match status" value="1"/>
</dbReference>
<dbReference type="InterPro" id="IPR000719">
    <property type="entry name" value="Prot_kinase_dom"/>
</dbReference>
<dbReference type="PROSITE" id="PS50011">
    <property type="entry name" value="PROTEIN_KINASE_DOM"/>
    <property type="match status" value="1"/>
</dbReference>
<keyword evidence="11" id="KW-1185">Reference proteome</keyword>
<dbReference type="PANTHER" id="PTHR24343">
    <property type="entry name" value="SERINE/THREONINE KINASE"/>
    <property type="match status" value="1"/>
</dbReference>